<evidence type="ECO:0000313" key="1">
    <source>
        <dbReference type="EMBL" id="MBO2453890.1"/>
    </source>
</evidence>
<dbReference type="AlphaFoldDB" id="A0A939PKA0"/>
<accession>A0A939PKA0</accession>
<dbReference type="RefSeq" id="WP_208261924.1">
    <property type="nucleotide sequence ID" value="NZ_JAGEOJ010000023.1"/>
</dbReference>
<dbReference type="EMBL" id="JAGEOJ010000023">
    <property type="protein sequence ID" value="MBO2453890.1"/>
    <property type="molecule type" value="Genomic_DNA"/>
</dbReference>
<keyword evidence="2" id="KW-1185">Reference proteome</keyword>
<protein>
    <submittedName>
        <fullName evidence="1">Uncharacterized protein</fullName>
    </submittedName>
</protein>
<comment type="caution">
    <text evidence="1">The sequence shown here is derived from an EMBL/GenBank/DDBJ whole genome shotgun (WGS) entry which is preliminary data.</text>
</comment>
<reference evidence="1" key="1">
    <citation type="submission" date="2021-03" db="EMBL/GenBank/DDBJ databases">
        <authorList>
            <person name="Kanchanasin P."/>
            <person name="Saeng-In P."/>
            <person name="Phongsopitanun W."/>
            <person name="Yuki M."/>
            <person name="Kudo T."/>
            <person name="Ohkuma M."/>
            <person name="Tanasupawat S."/>
        </authorList>
    </citation>
    <scope>NUCLEOTIDE SEQUENCE</scope>
    <source>
        <strain evidence="1">GKU 128</strain>
    </source>
</reference>
<name>A0A939PKA0_9ACTN</name>
<dbReference type="Proteomes" id="UP000669179">
    <property type="component" value="Unassembled WGS sequence"/>
</dbReference>
<sequence length="93" mass="10072">MFIVLLVVGITVLLAAVIGVVAFSQSSRHDWLYAPATDAQDRWSRRLAGVYVRDDRAARDAEYGDRGGYGDRGYGTYEDRGTAGSGVDELIGS</sequence>
<gene>
    <name evidence="1" type="ORF">J4573_42845</name>
</gene>
<proteinExistence type="predicted"/>
<organism evidence="1 2">
    <name type="scientific">Actinomadura barringtoniae</name>
    <dbReference type="NCBI Taxonomy" id="1427535"/>
    <lineage>
        <taxon>Bacteria</taxon>
        <taxon>Bacillati</taxon>
        <taxon>Actinomycetota</taxon>
        <taxon>Actinomycetes</taxon>
        <taxon>Streptosporangiales</taxon>
        <taxon>Thermomonosporaceae</taxon>
        <taxon>Actinomadura</taxon>
    </lineage>
</organism>
<evidence type="ECO:0000313" key="2">
    <source>
        <dbReference type="Proteomes" id="UP000669179"/>
    </source>
</evidence>